<protein>
    <submittedName>
        <fullName evidence="3">DUF4231 domain-containing protein</fullName>
    </submittedName>
</protein>
<dbReference type="RefSeq" id="WP_263250541.1">
    <property type="nucleotide sequence ID" value="NZ_BAABLT010000011.1"/>
</dbReference>
<keyword evidence="2" id="KW-0472">Membrane</keyword>
<feature type="transmembrane region" description="Helical" evidence="2">
    <location>
        <begin position="181"/>
        <end position="200"/>
    </location>
</feature>
<proteinExistence type="predicted"/>
<dbReference type="Proteomes" id="UP001597018">
    <property type="component" value="Unassembled WGS sequence"/>
</dbReference>
<organism evidence="3 4">
    <name type="scientific">Saccharopolyspora rosea</name>
    <dbReference type="NCBI Taxonomy" id="524884"/>
    <lineage>
        <taxon>Bacteria</taxon>
        <taxon>Bacillati</taxon>
        <taxon>Actinomycetota</taxon>
        <taxon>Actinomycetes</taxon>
        <taxon>Pseudonocardiales</taxon>
        <taxon>Pseudonocardiaceae</taxon>
        <taxon>Saccharopolyspora</taxon>
    </lineage>
</organism>
<name>A0ABW3FRA0_9PSEU</name>
<feature type="transmembrane region" description="Helical" evidence="2">
    <location>
        <begin position="69"/>
        <end position="90"/>
    </location>
</feature>
<feature type="transmembrane region" description="Helical" evidence="2">
    <location>
        <begin position="42"/>
        <end position="63"/>
    </location>
</feature>
<accession>A0ABW3FRA0</accession>
<dbReference type="EMBL" id="JBHTIW010000009">
    <property type="protein sequence ID" value="MFD0920852.1"/>
    <property type="molecule type" value="Genomic_DNA"/>
</dbReference>
<dbReference type="Pfam" id="PF14015">
    <property type="entry name" value="DUF4231"/>
    <property type="match status" value="1"/>
</dbReference>
<keyword evidence="2" id="KW-0812">Transmembrane</keyword>
<dbReference type="InterPro" id="IPR025325">
    <property type="entry name" value="DUF4231"/>
</dbReference>
<evidence type="ECO:0000313" key="4">
    <source>
        <dbReference type="Proteomes" id="UP001597018"/>
    </source>
</evidence>
<keyword evidence="4" id="KW-1185">Reference proteome</keyword>
<sequence>MDRMDTAGIVGGGVVAAPPQDWERRIAERSERLYRARVVRRLLILWVLPGNALLAALSAVALALWAYPLIAAVACALLIASIATSGKLLYGQHFKVRSVESELRALEFAQREQLLEELESGDPLVAHKRYRAQLPEIIDRYRVEARHDRLKDNLLQSVVIGGSIIAATTTAMSVAVADVRWFSAVLCLVVALSAAFAGYAQYRERSAVLRQTADGLEREYESVELRAGRYRRFDSERDAYAEFADAVEALRAERAARLRSTVLDTTGL</sequence>
<evidence type="ECO:0000256" key="2">
    <source>
        <dbReference type="SAM" id="Phobius"/>
    </source>
</evidence>
<gene>
    <name evidence="3" type="ORF">ACFQ16_13950</name>
</gene>
<evidence type="ECO:0000313" key="3">
    <source>
        <dbReference type="EMBL" id="MFD0920852.1"/>
    </source>
</evidence>
<feature type="transmembrane region" description="Helical" evidence="2">
    <location>
        <begin position="154"/>
        <end position="175"/>
    </location>
</feature>
<dbReference type="NCBIfam" id="NF033634">
    <property type="entry name" value="SLATT_1"/>
    <property type="match status" value="1"/>
</dbReference>
<keyword evidence="1" id="KW-0175">Coiled coil</keyword>
<keyword evidence="2" id="KW-1133">Transmembrane helix</keyword>
<evidence type="ECO:0000256" key="1">
    <source>
        <dbReference type="SAM" id="Coils"/>
    </source>
</evidence>
<feature type="coiled-coil region" evidence="1">
    <location>
        <begin position="199"/>
        <end position="226"/>
    </location>
</feature>
<comment type="caution">
    <text evidence="3">The sequence shown here is derived from an EMBL/GenBank/DDBJ whole genome shotgun (WGS) entry which is preliminary data.</text>
</comment>
<reference evidence="4" key="1">
    <citation type="journal article" date="2019" name="Int. J. Syst. Evol. Microbiol.">
        <title>The Global Catalogue of Microorganisms (GCM) 10K type strain sequencing project: providing services to taxonomists for standard genome sequencing and annotation.</title>
        <authorList>
            <consortium name="The Broad Institute Genomics Platform"/>
            <consortium name="The Broad Institute Genome Sequencing Center for Infectious Disease"/>
            <person name="Wu L."/>
            <person name="Ma J."/>
        </authorList>
    </citation>
    <scope>NUCLEOTIDE SEQUENCE [LARGE SCALE GENOMIC DNA]</scope>
    <source>
        <strain evidence="4">CCUG 56401</strain>
    </source>
</reference>